<reference evidence="2" key="1">
    <citation type="submission" date="2017-10" db="EMBL/GenBank/DDBJ databases">
        <authorList>
            <person name="Gaisin V.A."/>
            <person name="Rysina M.S."/>
            <person name="Grouzdev D.S."/>
        </authorList>
    </citation>
    <scope>NUCLEOTIDE SEQUENCE [LARGE SCALE GENOMIC DNA]</scope>
    <source>
        <strain evidence="2">V1</strain>
    </source>
</reference>
<dbReference type="Proteomes" id="UP000246278">
    <property type="component" value="Unassembled WGS sequence"/>
</dbReference>
<organism evidence="1 2">
    <name type="scientific">Prosthecochloris marina</name>
    <dbReference type="NCBI Taxonomy" id="2017681"/>
    <lineage>
        <taxon>Bacteria</taxon>
        <taxon>Pseudomonadati</taxon>
        <taxon>Chlorobiota</taxon>
        <taxon>Chlorobiia</taxon>
        <taxon>Chlorobiales</taxon>
        <taxon>Chlorobiaceae</taxon>
        <taxon>Prosthecochloris</taxon>
    </lineage>
</organism>
<evidence type="ECO:0000313" key="2">
    <source>
        <dbReference type="Proteomes" id="UP000246278"/>
    </source>
</evidence>
<dbReference type="EMBL" id="PDNZ01000004">
    <property type="protein sequence ID" value="PWW81995.1"/>
    <property type="molecule type" value="Genomic_DNA"/>
</dbReference>
<dbReference type="AlphaFoldDB" id="A0A317T600"/>
<name>A0A317T600_9CHLB</name>
<sequence length="92" mass="10261">MTRKENNDTTDPGQIQLNLSAQKDMSSIQQWARHIFYTAKLHNFLLIKKLLPETYGGCLIRPTMSLSVVILGLDPEIHLSMKVCMDAASSAA</sequence>
<comment type="caution">
    <text evidence="1">The sequence shown here is derived from an EMBL/GenBank/DDBJ whole genome shotgun (WGS) entry which is preliminary data.</text>
</comment>
<protein>
    <submittedName>
        <fullName evidence="1">Uncharacterized protein</fullName>
    </submittedName>
</protein>
<keyword evidence="2" id="KW-1185">Reference proteome</keyword>
<gene>
    <name evidence="1" type="ORF">CR164_06485</name>
</gene>
<evidence type="ECO:0000313" key="1">
    <source>
        <dbReference type="EMBL" id="PWW81995.1"/>
    </source>
</evidence>
<accession>A0A317T600</accession>
<proteinExistence type="predicted"/>